<protein>
    <submittedName>
        <fullName evidence="2">Uncharacterized protein</fullName>
    </submittedName>
</protein>
<dbReference type="Proteomes" id="UP001165160">
    <property type="component" value="Unassembled WGS sequence"/>
</dbReference>
<gene>
    <name evidence="2" type="ORF">TrVE_jg13658</name>
</gene>
<feature type="compositionally biased region" description="Polar residues" evidence="1">
    <location>
        <begin position="18"/>
        <end position="30"/>
    </location>
</feature>
<evidence type="ECO:0000313" key="3">
    <source>
        <dbReference type="Proteomes" id="UP001165160"/>
    </source>
</evidence>
<proteinExistence type="predicted"/>
<feature type="region of interest" description="Disordered" evidence="1">
    <location>
        <begin position="1"/>
        <end position="38"/>
    </location>
</feature>
<evidence type="ECO:0000313" key="2">
    <source>
        <dbReference type="EMBL" id="GMH96017.1"/>
    </source>
</evidence>
<keyword evidence="3" id="KW-1185">Reference proteome</keyword>
<name>A0A9W7EZE8_9STRA</name>
<accession>A0A9W7EZE8</accession>
<sequence>MSSSSTPRSPAAGEKALSLQTSADSFDENNPPSPKLRGLSKFVSTTSVLHQVPEVVLNTIMGTPRDVNDDGSTSSKLKIEVIQAISSDEAVVKWSFSIEGGKTGIEIVVKLKVTKRMDGDITVSAESVELPSASIEEPSNPRTKLVRIVLEKGIISLQPEKLEQTAFTFSAKAGIAIANGGESEKKPPNADRVNSSTSAYSSKKIITPLSLPTFKTGNQDVEDLEYKGTRHEITGDQRMVRAGIRGVYIVKELTDNTCEWTWAQQLDLKIKAMTKKLLAFIVWQQLGWVDEMYEKFKRNGMEVDRENREVLIKVMKARRGTPLMEDQVEIFERCSALLGEEGGGGWKPLSSKNAEVKMAIKYFPPKKGERSVLTGKAVGVVDSSAEEVAAWAMDYCSNGRMRVSREEDNSPRLELREKRRENEATFVTVKPLTVLLDKREFFDRSEDFDVRRRAELGRMIKKAKSTQESSAEALKRFEDLYSERRDCEQPRKDFGLAHESKVHATLFGGHGWGRTSVKVRAELTEVAAFFWDFGSRAGMRISADVERTFQTKFVEGELILKKEIQRRQKLESHLGVHHTDRTFNSIMTLTWTSSDTIILSVIPQDEDGNSVRGTARSKSERARGSVLMSDKDAVTAKENVVIRLKKLECIGEKEGTQIGKNLIPSLMTEALPEAGVNEWRVNNRATVLCYGSTGKAAKKC</sequence>
<reference evidence="3" key="1">
    <citation type="journal article" date="2023" name="Commun. Biol.">
        <title>Genome analysis of Parmales, the sister group of diatoms, reveals the evolutionary specialization of diatoms from phago-mixotrophs to photoautotrophs.</title>
        <authorList>
            <person name="Ban H."/>
            <person name="Sato S."/>
            <person name="Yoshikawa S."/>
            <person name="Yamada K."/>
            <person name="Nakamura Y."/>
            <person name="Ichinomiya M."/>
            <person name="Sato N."/>
            <person name="Blanc-Mathieu R."/>
            <person name="Endo H."/>
            <person name="Kuwata A."/>
            <person name="Ogata H."/>
        </authorList>
    </citation>
    <scope>NUCLEOTIDE SEQUENCE [LARGE SCALE GENOMIC DNA]</scope>
    <source>
        <strain evidence="3">NIES 3699</strain>
    </source>
</reference>
<dbReference type="EMBL" id="BRXX01000178">
    <property type="protein sequence ID" value="GMH96017.1"/>
    <property type="molecule type" value="Genomic_DNA"/>
</dbReference>
<organism evidence="2 3">
    <name type="scientific">Triparma verrucosa</name>
    <dbReference type="NCBI Taxonomy" id="1606542"/>
    <lineage>
        <taxon>Eukaryota</taxon>
        <taxon>Sar</taxon>
        <taxon>Stramenopiles</taxon>
        <taxon>Ochrophyta</taxon>
        <taxon>Bolidophyceae</taxon>
        <taxon>Parmales</taxon>
        <taxon>Triparmaceae</taxon>
        <taxon>Triparma</taxon>
    </lineage>
</organism>
<dbReference type="AlphaFoldDB" id="A0A9W7EZE8"/>
<comment type="caution">
    <text evidence="2">The sequence shown here is derived from an EMBL/GenBank/DDBJ whole genome shotgun (WGS) entry which is preliminary data.</text>
</comment>
<evidence type="ECO:0000256" key="1">
    <source>
        <dbReference type="SAM" id="MobiDB-lite"/>
    </source>
</evidence>